<evidence type="ECO:0000313" key="3">
    <source>
        <dbReference type="Proteomes" id="UP001500909"/>
    </source>
</evidence>
<evidence type="ECO:0000256" key="1">
    <source>
        <dbReference type="SAM" id="SignalP"/>
    </source>
</evidence>
<reference evidence="2 3" key="1">
    <citation type="journal article" date="2019" name="Int. J. Syst. Evol. Microbiol.">
        <title>The Global Catalogue of Microorganisms (GCM) 10K type strain sequencing project: providing services to taxonomists for standard genome sequencing and annotation.</title>
        <authorList>
            <consortium name="The Broad Institute Genomics Platform"/>
            <consortium name="The Broad Institute Genome Sequencing Center for Infectious Disease"/>
            <person name="Wu L."/>
            <person name="Ma J."/>
        </authorList>
    </citation>
    <scope>NUCLEOTIDE SEQUENCE [LARGE SCALE GENOMIC DNA]</scope>
    <source>
        <strain evidence="2 3">JCM 4805</strain>
    </source>
</reference>
<dbReference type="RefSeq" id="WP_346098824.1">
    <property type="nucleotide sequence ID" value="NZ_BAAABY010000045.1"/>
</dbReference>
<sequence>MRTLATLGTLIAAGGLTLGLMSAPASAVPADSASSATAQQAGDVHTKAWHVKNAKNVSGAPNSKLVCTYVRSQGGTKTHGKACFQPKGDKFWVKDTAADGLNITMRAMPSGNPQTFWDCRDYEGKAAGWTACNFDLKEGQPINFNVIAYKGTDSKYLGITVSSPN</sequence>
<keyword evidence="3" id="KW-1185">Reference proteome</keyword>
<feature type="signal peptide" evidence="1">
    <location>
        <begin position="1"/>
        <end position="27"/>
    </location>
</feature>
<dbReference type="EMBL" id="BAAABY010000045">
    <property type="protein sequence ID" value="GAA0489961.1"/>
    <property type="molecule type" value="Genomic_DNA"/>
</dbReference>
<proteinExistence type="predicted"/>
<organism evidence="2 3">
    <name type="scientific">Streptomyces olivaceiscleroticus</name>
    <dbReference type="NCBI Taxonomy" id="68245"/>
    <lineage>
        <taxon>Bacteria</taxon>
        <taxon>Bacillati</taxon>
        <taxon>Actinomycetota</taxon>
        <taxon>Actinomycetes</taxon>
        <taxon>Kitasatosporales</taxon>
        <taxon>Streptomycetaceae</taxon>
        <taxon>Streptomyces</taxon>
    </lineage>
</organism>
<name>A0ABN1B4L6_9ACTN</name>
<comment type="caution">
    <text evidence="2">The sequence shown here is derived from an EMBL/GenBank/DDBJ whole genome shotgun (WGS) entry which is preliminary data.</text>
</comment>
<keyword evidence="1" id="KW-0732">Signal</keyword>
<accession>A0ABN1B4L6</accession>
<evidence type="ECO:0000313" key="2">
    <source>
        <dbReference type="EMBL" id="GAA0489961.1"/>
    </source>
</evidence>
<gene>
    <name evidence="2" type="ORF">GCM10010361_64080</name>
</gene>
<protein>
    <recommendedName>
        <fullName evidence="4">Secreted protein</fullName>
    </recommendedName>
</protein>
<evidence type="ECO:0008006" key="4">
    <source>
        <dbReference type="Google" id="ProtNLM"/>
    </source>
</evidence>
<feature type="chain" id="PRO_5045547046" description="Secreted protein" evidence="1">
    <location>
        <begin position="28"/>
        <end position="165"/>
    </location>
</feature>
<dbReference type="Proteomes" id="UP001500909">
    <property type="component" value="Unassembled WGS sequence"/>
</dbReference>